<feature type="region of interest" description="Disordered" evidence="2">
    <location>
        <begin position="1"/>
        <end position="81"/>
    </location>
</feature>
<reference evidence="4 5" key="1">
    <citation type="submission" date="2023-05" db="EMBL/GenBank/DDBJ databases">
        <title>A 100% complete, gapless, phased diploid assembly of the Scenedesmus obliquus UTEX 3031 genome.</title>
        <authorList>
            <person name="Biondi T.C."/>
            <person name="Hanschen E.R."/>
            <person name="Kwon T."/>
            <person name="Eng W."/>
            <person name="Kruse C.P.S."/>
            <person name="Koehler S.I."/>
            <person name="Kunde Y."/>
            <person name="Gleasner C.D."/>
            <person name="You Mak K.T."/>
            <person name="Polle J."/>
            <person name="Hovde B.T."/>
            <person name="Starkenburg S.R."/>
        </authorList>
    </citation>
    <scope>NUCLEOTIDE SEQUENCE [LARGE SCALE GENOMIC DNA]</scope>
    <source>
        <strain evidence="4 5">DOE0152z</strain>
    </source>
</reference>
<feature type="compositionally biased region" description="Low complexity" evidence="2">
    <location>
        <begin position="1051"/>
        <end position="1073"/>
    </location>
</feature>
<dbReference type="PANTHER" id="PTHR31535:SF3">
    <property type="entry name" value="REGULATORY PROTEIN ZESTE"/>
    <property type="match status" value="1"/>
</dbReference>
<feature type="compositionally biased region" description="Basic and acidic residues" evidence="2">
    <location>
        <begin position="124"/>
        <end position="136"/>
    </location>
</feature>
<evidence type="ECO:0000313" key="5">
    <source>
        <dbReference type="Proteomes" id="UP001244341"/>
    </source>
</evidence>
<dbReference type="SUPFAM" id="SSF48029">
    <property type="entry name" value="FliG"/>
    <property type="match status" value="1"/>
</dbReference>
<feature type="region of interest" description="Disordered" evidence="2">
    <location>
        <begin position="940"/>
        <end position="978"/>
    </location>
</feature>
<organism evidence="4 5">
    <name type="scientific">Tetradesmus obliquus</name>
    <name type="common">Green alga</name>
    <name type="synonym">Acutodesmus obliquus</name>
    <dbReference type="NCBI Taxonomy" id="3088"/>
    <lineage>
        <taxon>Eukaryota</taxon>
        <taxon>Viridiplantae</taxon>
        <taxon>Chlorophyta</taxon>
        <taxon>core chlorophytes</taxon>
        <taxon>Chlorophyceae</taxon>
        <taxon>CS clade</taxon>
        <taxon>Sphaeropleales</taxon>
        <taxon>Scenedesmaceae</taxon>
        <taxon>Tetradesmus</taxon>
    </lineage>
</organism>
<sequence>METPEKPGIKSNKPQTPAIASVKPGELPSVLRTSADLGSSSKQPGTATAAGAAQHGHAGAKHDTAADKQLAGARGSNSVPSADLLSTALLPRLDSLSAAQQHALPSRPALSASPPRPNRSTLSPERHREAGKHSSRDASSPAAAAGAPAAKQAANAALRRSCPTASSSKKAADGAPAVGSVAMTALPASYYRQLLQEFAGPGDLLPASHTRQRMSMLLRLPLGTEHFLSAVPAAIQDRSGHACLLVLPSDQPSNRKEALAVEELLAQLLQDPATAVAKACQWRAAVLAALCSDSLGAVAEALKEKGPPRSWQFKQQQAGLSSQVLGSDMAEALDSLMTSSEVSTTAAKMASLINIKEANVQVEVACVERGRALVCAWNCSMGAAESALVELQAQNRQLLRLNSKLVDDQQELAKELKGVDFLRREAMRFRKELEEAQAAAAGSSADNSALRARLEVAESQVAAVEAFTRKRLARLRWRNAFAVLGTWSRQSTIQSGGQRSSKAPGQLLAKVVMLEKMVNAVNSVEHRKLAWGRNQKMEKFEFNRPQMSDMVQVMTLGPQVAAPGRVHDGYNIDSTVQMLTALTPEARTMVLATMPPVQRWKVVEAMKDEERAAMVIAMSVGLRKEAAAAVDGRLWERTMDIIKNHSGHAARYLTSMDIDDAAAEFLGWGTFQQVDALGSTDTYTAAALLTRSPEPLRKELLGMLEPYMAANIVQAMMPPPAASSVDALDVKKAMAILMAMDPSKAADILTEMGASKAASKLMHMDADARNSIIESMAPRAAAVTLASMEDALQQAQDGRPDSPELLSLTGGSNMESPVMDTMMELDAANAYSIMSYMSVQDKAALLANMDPNAVARLLGLMDPNEAVVLLAALGDGNARLVGQALSSEERNCMVQVLQSADCQAGDSFAARARQKGSFRDHEPETVQRLVDAYETIEAGAMDGGDEEPSAARRSTQEVLNSARRTPRTPPNNRSRLQLRSVGVQAGAGLADSTMQGSGEADTGGNAGAAVAAAAAAAAAGGGGGGGGAGVRSRARTASNIGYIDDDAADAAAGGSGRANANGKANRARAAAGEAGKKAPVNAKRAEERQLSGDVAESEAETALEASAGEAPIQAAAKQKGSKAAAAGTAAKPAAGSAAGASSSTNSKARRRSRMSERGDDKVPAPSQRSSQIGAAAAAAALPEVPLLPLSAAAVHDDSTDFEETPPSSSRPLRYDDEGEDAPSGDSTPRTAAAAGASAAARRAGKSAAASAAAGRKALREALKSQAAAKQKGGAAGRAGAGASGGSKDANQSAAAEDDAGDASGATGAAAPAAALSEAPAQARLGRLPKNARLIEAMAQHKNAKPKPKGWLMAVVESIYKEGETLLRKLGRADMIKKQSVPEIVFAYFHNKYGQRALVNENVGSLVNTLALHQRSDLRLEAFARLLSEEWDVSIFLDFLNAQALCMQPAKLACIEYPREPSKDEAYAWVCLYKAVWVADAVLGMRAQAARNRFNEFLHMASVPADEADVERLRRERREAAAKDAKGAAGGGAKEEELPESFYKLPRIRFLLILCKEILRINKFIASFGEERFAALDAQRCGIVSVVLARGFVKAMSPAATDAQVSDNINVFVSTAEGFVRDMPPEQVAVPSVTELSREAFVAGVTGTAVVREHIKLNLLHPARLEEDDAEAQVFFSLLAVLLTRHSSALLPYWQAALDAAGDRARALQAQLAGVTAAGAAGDARLKAYVNLLLGLINTSTQGYLDSLLGADADVEALASDQLEGGLVRLEDAALLLVGGCGGIEYLLEEQDPQLALARMQRLPLGGRIKAMGQQLLRHRRMEPAMVENAANVLQRVWRRRQLQRQEQQQALGEA</sequence>
<keyword evidence="5" id="KW-1185">Reference proteome</keyword>
<gene>
    <name evidence="4" type="ORF">OEZ85_007238</name>
</gene>
<feature type="compositionally biased region" description="Basic and acidic residues" evidence="2">
    <location>
        <begin position="1153"/>
        <end position="1162"/>
    </location>
</feature>
<dbReference type="Proteomes" id="UP001244341">
    <property type="component" value="Chromosome 4b"/>
</dbReference>
<evidence type="ECO:0000256" key="2">
    <source>
        <dbReference type="SAM" id="MobiDB-lite"/>
    </source>
</evidence>
<dbReference type="Gene3D" id="1.25.60.10">
    <property type="entry name" value="MgtE N-terminal domain-like"/>
    <property type="match status" value="1"/>
</dbReference>
<keyword evidence="1" id="KW-0175">Coiled coil</keyword>
<feature type="region of interest" description="Disordered" evidence="2">
    <location>
        <begin position="1051"/>
        <end position="1106"/>
    </location>
</feature>
<feature type="region of interest" description="Disordered" evidence="2">
    <location>
        <begin position="1191"/>
        <end position="1238"/>
    </location>
</feature>
<feature type="compositionally biased region" description="Low complexity" evidence="2">
    <location>
        <begin position="1130"/>
        <end position="1146"/>
    </location>
</feature>
<dbReference type="InterPro" id="IPR011002">
    <property type="entry name" value="FliG_a-hlx"/>
</dbReference>
<dbReference type="Pfam" id="PF03448">
    <property type="entry name" value="MgtE_N"/>
    <property type="match status" value="2"/>
</dbReference>
<feature type="compositionally biased region" description="Low complexity" evidence="2">
    <location>
        <begin position="103"/>
        <end position="113"/>
    </location>
</feature>
<feature type="compositionally biased region" description="Low complexity" evidence="2">
    <location>
        <begin position="45"/>
        <end position="57"/>
    </location>
</feature>
<proteinExistence type="predicted"/>
<evidence type="ECO:0000313" key="4">
    <source>
        <dbReference type="EMBL" id="WIA13678.1"/>
    </source>
</evidence>
<feature type="compositionally biased region" description="Low complexity" evidence="2">
    <location>
        <begin position="1285"/>
        <end position="1294"/>
    </location>
</feature>
<dbReference type="SUPFAM" id="SSF158791">
    <property type="entry name" value="MgtE N-terminal domain-like"/>
    <property type="match status" value="1"/>
</dbReference>
<dbReference type="InterPro" id="IPR038076">
    <property type="entry name" value="MgtE_N_sf"/>
</dbReference>
<feature type="compositionally biased region" description="Gly residues" evidence="2">
    <location>
        <begin position="1273"/>
        <end position="1284"/>
    </location>
</feature>
<feature type="domain" description="Magnesium transporter MgtE intracellular" evidence="3">
    <location>
        <begin position="682"/>
        <end position="776"/>
    </location>
</feature>
<feature type="compositionally biased region" description="Low complexity" evidence="2">
    <location>
        <begin position="138"/>
        <end position="157"/>
    </location>
</feature>
<name>A0ABY8TWZ3_TETOB</name>
<feature type="region of interest" description="Disordered" evidence="2">
    <location>
        <begin position="1262"/>
        <end position="1306"/>
    </location>
</feature>
<dbReference type="EMBL" id="CP126211">
    <property type="protein sequence ID" value="WIA13678.1"/>
    <property type="molecule type" value="Genomic_DNA"/>
</dbReference>
<feature type="region of interest" description="Disordered" evidence="2">
    <location>
        <begin position="1130"/>
        <end position="1178"/>
    </location>
</feature>
<feature type="coiled-coil region" evidence="1">
    <location>
        <begin position="381"/>
        <end position="439"/>
    </location>
</feature>
<dbReference type="PANTHER" id="PTHR31535">
    <property type="match status" value="1"/>
</dbReference>
<protein>
    <recommendedName>
        <fullName evidence="3">Magnesium transporter MgtE intracellular domain-containing protein</fullName>
    </recommendedName>
</protein>
<feature type="compositionally biased region" description="Low complexity" evidence="2">
    <location>
        <begin position="1263"/>
        <end position="1272"/>
    </location>
</feature>
<accession>A0ABY8TWZ3</accession>
<feature type="domain" description="Magnesium transporter MgtE intracellular" evidence="3">
    <location>
        <begin position="825"/>
        <end position="897"/>
    </location>
</feature>
<evidence type="ECO:0000259" key="3">
    <source>
        <dbReference type="Pfam" id="PF03448"/>
    </source>
</evidence>
<dbReference type="InterPro" id="IPR006668">
    <property type="entry name" value="Mg_transptr_MgtE_intracell_dom"/>
</dbReference>
<feature type="region of interest" description="Disordered" evidence="2">
    <location>
        <begin position="99"/>
        <end position="176"/>
    </location>
</feature>
<evidence type="ECO:0000256" key="1">
    <source>
        <dbReference type="SAM" id="Coils"/>
    </source>
</evidence>